<feature type="non-terminal residue" evidence="6">
    <location>
        <position position="1"/>
    </location>
</feature>
<dbReference type="InterPro" id="IPR007568">
    <property type="entry name" value="RTA1"/>
</dbReference>
<feature type="transmembrane region" description="Helical" evidence="5">
    <location>
        <begin position="289"/>
        <end position="311"/>
    </location>
</feature>
<evidence type="ECO:0000313" key="6">
    <source>
        <dbReference type="EMBL" id="KAK2774227.1"/>
    </source>
</evidence>
<evidence type="ECO:0000313" key="7">
    <source>
        <dbReference type="Proteomes" id="UP001281614"/>
    </source>
</evidence>
<comment type="caution">
    <text evidence="6">The sequence shown here is derived from an EMBL/GenBank/DDBJ whole genome shotgun (WGS) entry which is preliminary data.</text>
</comment>
<dbReference type="GO" id="GO:0005886">
    <property type="term" value="C:plasma membrane"/>
    <property type="evidence" value="ECO:0007669"/>
    <property type="project" value="TreeGrafter"/>
</dbReference>
<feature type="transmembrane region" description="Helical" evidence="5">
    <location>
        <begin position="129"/>
        <end position="152"/>
    </location>
</feature>
<keyword evidence="3 5" id="KW-1133">Transmembrane helix</keyword>
<gene>
    <name evidence="6" type="ORF">CKAH01_13192</name>
</gene>
<dbReference type="PANTHER" id="PTHR31465:SF9">
    <property type="entry name" value="SPHINGOID LONG-CHAIN BASE TRANSPORTER RSB1"/>
    <property type="match status" value="1"/>
</dbReference>
<evidence type="ECO:0000256" key="3">
    <source>
        <dbReference type="ARBA" id="ARBA00022989"/>
    </source>
</evidence>
<dbReference type="GO" id="GO:0000324">
    <property type="term" value="C:fungal-type vacuole"/>
    <property type="evidence" value="ECO:0007669"/>
    <property type="project" value="TreeGrafter"/>
</dbReference>
<organism evidence="6 7">
    <name type="scientific">Colletotrichum kahawae</name>
    <name type="common">Coffee berry disease fungus</name>
    <dbReference type="NCBI Taxonomy" id="34407"/>
    <lineage>
        <taxon>Eukaryota</taxon>
        <taxon>Fungi</taxon>
        <taxon>Dikarya</taxon>
        <taxon>Ascomycota</taxon>
        <taxon>Pezizomycotina</taxon>
        <taxon>Sordariomycetes</taxon>
        <taxon>Hypocreomycetidae</taxon>
        <taxon>Glomerellales</taxon>
        <taxon>Glomerellaceae</taxon>
        <taxon>Colletotrichum</taxon>
        <taxon>Colletotrichum gloeosporioides species complex</taxon>
    </lineage>
</organism>
<evidence type="ECO:0000256" key="5">
    <source>
        <dbReference type="SAM" id="Phobius"/>
    </source>
</evidence>
<feature type="transmembrane region" description="Helical" evidence="5">
    <location>
        <begin position="72"/>
        <end position="92"/>
    </location>
</feature>
<proteinExistence type="predicted"/>
<evidence type="ECO:0000256" key="2">
    <source>
        <dbReference type="ARBA" id="ARBA00022692"/>
    </source>
</evidence>
<feature type="transmembrane region" description="Helical" evidence="5">
    <location>
        <begin position="215"/>
        <end position="237"/>
    </location>
</feature>
<protein>
    <submittedName>
        <fullName evidence="6">Parasitic phase-specific protein psp-1</fullName>
    </submittedName>
</protein>
<dbReference type="Proteomes" id="UP001281614">
    <property type="component" value="Unassembled WGS sequence"/>
</dbReference>
<sequence length="356" mass="39125">FSRPAISTSFLASIRFVSSQCAPYDKRPSRESRPDMSATKLPNGLRTFGPKANCTLELCPLEASLLKYQPSIPANSTFIGLFALAMVIHSIMGFRAKTWGFTASVIGGCLVEIVGYVGRLILHDNPFSFGGFLIQIICITVAPVFFCAAIYVMLSKVIITLDRSISRFNPHLFYYVFIPCDIISLILQATGGALSSIANDKSQVQKGVNVSLAGLIFQVVTLVVFCILFADYLFAAYRSGARERITKHMSVFLAFLFVATILILVRCSYRIEELKEGYFSVLFRNEPLFIGLESSVMVIAVFCLVIGNPAIGFKESNKRMSTMSATTDVENFHAPERGMTMESVATGKSPAEDARV</sequence>
<keyword evidence="4 5" id="KW-0472">Membrane</keyword>
<dbReference type="AlphaFoldDB" id="A0AAD9YT12"/>
<feature type="transmembrane region" description="Helical" evidence="5">
    <location>
        <begin position="172"/>
        <end position="195"/>
    </location>
</feature>
<name>A0AAD9YT12_COLKA</name>
<evidence type="ECO:0000256" key="4">
    <source>
        <dbReference type="ARBA" id="ARBA00023136"/>
    </source>
</evidence>
<dbReference type="Pfam" id="PF04479">
    <property type="entry name" value="RTA1"/>
    <property type="match status" value="1"/>
</dbReference>
<dbReference type="EMBL" id="VYYT01000047">
    <property type="protein sequence ID" value="KAK2774227.1"/>
    <property type="molecule type" value="Genomic_DNA"/>
</dbReference>
<accession>A0AAD9YT12</accession>
<comment type="subcellular location">
    <subcellularLocation>
        <location evidence="1">Membrane</location>
        <topology evidence="1">Multi-pass membrane protein</topology>
    </subcellularLocation>
</comment>
<reference evidence="6" key="1">
    <citation type="submission" date="2023-02" db="EMBL/GenBank/DDBJ databases">
        <title>Colletotrichum kahawae CIFC_Que2 genome sequencing and assembly.</title>
        <authorList>
            <person name="Baroncelli R."/>
        </authorList>
    </citation>
    <scope>NUCLEOTIDE SEQUENCE</scope>
    <source>
        <strain evidence="6">CIFC_Que2</strain>
    </source>
</reference>
<feature type="transmembrane region" description="Helical" evidence="5">
    <location>
        <begin position="99"/>
        <end position="117"/>
    </location>
</feature>
<keyword evidence="7" id="KW-1185">Reference proteome</keyword>
<evidence type="ECO:0000256" key="1">
    <source>
        <dbReference type="ARBA" id="ARBA00004141"/>
    </source>
</evidence>
<keyword evidence="2 5" id="KW-0812">Transmembrane</keyword>
<feature type="transmembrane region" description="Helical" evidence="5">
    <location>
        <begin position="249"/>
        <end position="269"/>
    </location>
</feature>
<dbReference type="PANTHER" id="PTHR31465">
    <property type="entry name" value="PROTEIN RTA1-RELATED"/>
    <property type="match status" value="1"/>
</dbReference>